<proteinExistence type="predicted"/>
<evidence type="ECO:0000313" key="3">
    <source>
        <dbReference type="Proteomes" id="UP000027142"/>
    </source>
</evidence>
<feature type="transmembrane region" description="Helical" evidence="1">
    <location>
        <begin position="45"/>
        <end position="74"/>
    </location>
</feature>
<dbReference type="EMBL" id="CP003923">
    <property type="protein sequence ID" value="AIC92689.1"/>
    <property type="molecule type" value="Genomic_DNA"/>
</dbReference>
<evidence type="ECO:0000313" key="2">
    <source>
        <dbReference type="EMBL" id="AIC92689.1"/>
    </source>
</evidence>
<dbReference type="KEGG" id="ble:BleG1_0069"/>
<dbReference type="RefSeq" id="WP_038475835.1">
    <property type="nucleotide sequence ID" value="NZ_CP003923.1"/>
</dbReference>
<sequence>MKKFLRRLLKVLFWTVIFTIVPMYVVFLAADIYDVYVLTKQGGNALFWTYVFGTMGLMVTIPLATLSYLLVVFFEWKDGDKKRKDN</sequence>
<keyword evidence="3" id="KW-1185">Reference proteome</keyword>
<gene>
    <name evidence="2" type="ORF">BleG1_0069</name>
</gene>
<dbReference type="AlphaFoldDB" id="A0A060LY01"/>
<evidence type="ECO:0000256" key="1">
    <source>
        <dbReference type="SAM" id="Phobius"/>
    </source>
</evidence>
<organism evidence="2 3">
    <name type="scientific">Shouchella lehensis G1</name>
    <dbReference type="NCBI Taxonomy" id="1246626"/>
    <lineage>
        <taxon>Bacteria</taxon>
        <taxon>Bacillati</taxon>
        <taxon>Bacillota</taxon>
        <taxon>Bacilli</taxon>
        <taxon>Bacillales</taxon>
        <taxon>Bacillaceae</taxon>
        <taxon>Shouchella</taxon>
    </lineage>
</organism>
<protein>
    <submittedName>
        <fullName evidence="2">Uncharacterized protein</fullName>
    </submittedName>
</protein>
<name>A0A060LY01_9BACI</name>
<feature type="transmembrane region" description="Helical" evidence="1">
    <location>
        <begin position="12"/>
        <end position="33"/>
    </location>
</feature>
<dbReference type="OrthoDB" id="9889171at2"/>
<keyword evidence="1" id="KW-1133">Transmembrane helix</keyword>
<dbReference type="PATRIC" id="fig|1246626.3.peg.67"/>
<reference evidence="2 3" key="1">
    <citation type="journal article" date="2014" name="Gene">
        <title>A comparative genomic analysis of the alkalitolerant soil bacterium Bacillus lehensis G1.</title>
        <authorList>
            <person name="Noor Y.M."/>
            <person name="Samsulrizal N.H."/>
            <person name="Jema'on N.A."/>
            <person name="Low K.O."/>
            <person name="Ramli A.N."/>
            <person name="Alias N.I."/>
            <person name="Damis S.I."/>
            <person name="Fuzi S.F."/>
            <person name="Isa M.N."/>
            <person name="Murad A.M."/>
            <person name="Raih M.F."/>
            <person name="Bakar F.D."/>
            <person name="Najimudin N."/>
            <person name="Mahadi N.M."/>
            <person name="Illias R.M."/>
        </authorList>
    </citation>
    <scope>NUCLEOTIDE SEQUENCE [LARGE SCALE GENOMIC DNA]</scope>
    <source>
        <strain evidence="2 3">G1</strain>
    </source>
</reference>
<keyword evidence="1" id="KW-0472">Membrane</keyword>
<keyword evidence="1" id="KW-0812">Transmembrane</keyword>
<dbReference type="Proteomes" id="UP000027142">
    <property type="component" value="Chromosome"/>
</dbReference>
<dbReference type="HOGENOM" id="CLU_2491366_0_0_9"/>
<accession>A0A060LY01</accession>